<dbReference type="CDD" id="cd01948">
    <property type="entry name" value="EAL"/>
    <property type="match status" value="1"/>
</dbReference>
<sequence>MNQILDMQNILQHPIYQFSLYQHILDSIPDAIVVHQAGIIQYANRAAVQLMALPENKSAIHLEIWPFFHPSIVESVQCAFNQLYDSRNIGSFIPTTQYSMIRYDGTEFTGEIRSILIHGEKTPMIMSLTRDVSAENELKSRLEYMAYHDEVTGLPNRRFFKETLKQKLNEPAKRVNSIAVLFCDLDGFKNINDTYGHELGDQILMLIGSRLESLLYDEGFLARIGGDEFAIICSHTSSRHEVVSFAQKVLQAFSLPFFILDREFIMTLSIGIALYPESSTDVDNLVKFADLAMYSAKNKGGNRFHIYDPKESNVIEERLRIENGIRQAIEKRQFVLYYQPKVHLASGKIYSVEALLRWQTTDGQLIHPDTFISIAEESGLIVPIGKWVLLTACHQNKRWQDMGYAPISVSVNVSPKQFQLTDMAETVHQVLHETGLSPEWLEIEITEGLLMQNSNEITNTLRRIRSMGVKISIDDFGTGYSSLRYLKLFEPHILKIDQSFVAHMMEDPGQLSIVSAIIHLAHSLGMEVVAEGVESAEQALKLLQEGCHSVQGFFFSPPVVFEEIQQKWLQTSIS</sequence>
<dbReference type="PANTHER" id="PTHR44757">
    <property type="entry name" value="DIGUANYLATE CYCLASE DGCP"/>
    <property type="match status" value="1"/>
</dbReference>
<dbReference type="Pfam" id="PF13188">
    <property type="entry name" value="PAS_8"/>
    <property type="match status" value="1"/>
</dbReference>
<reference evidence="4" key="1">
    <citation type="submission" date="2016-11" db="EMBL/GenBank/DDBJ databases">
        <authorList>
            <person name="Varghese N."/>
            <person name="Submissions S."/>
        </authorList>
    </citation>
    <scope>NUCLEOTIDE SEQUENCE [LARGE SCALE GENOMIC DNA]</scope>
    <source>
        <strain evidence="4">USBA-503</strain>
    </source>
</reference>
<dbReference type="SUPFAM" id="SSF55785">
    <property type="entry name" value="PYP-like sensor domain (PAS domain)"/>
    <property type="match status" value="1"/>
</dbReference>
<dbReference type="CDD" id="cd01949">
    <property type="entry name" value="GGDEF"/>
    <property type="match status" value="1"/>
</dbReference>
<dbReference type="OrthoDB" id="9762141at2"/>
<proteinExistence type="predicted"/>
<feature type="domain" description="EAL" evidence="1">
    <location>
        <begin position="318"/>
        <end position="572"/>
    </location>
</feature>
<gene>
    <name evidence="3" type="ORF">SAMN05443507_14012</name>
</gene>
<dbReference type="Pfam" id="PF00563">
    <property type="entry name" value="EAL"/>
    <property type="match status" value="1"/>
</dbReference>
<dbReference type="SUPFAM" id="SSF55073">
    <property type="entry name" value="Nucleotide cyclase"/>
    <property type="match status" value="1"/>
</dbReference>
<dbReference type="SMART" id="SM00052">
    <property type="entry name" value="EAL"/>
    <property type="match status" value="1"/>
</dbReference>
<dbReference type="InterPro" id="IPR052155">
    <property type="entry name" value="Biofilm_reg_signaling"/>
</dbReference>
<dbReference type="InterPro" id="IPR029787">
    <property type="entry name" value="Nucleotide_cyclase"/>
</dbReference>
<dbReference type="Pfam" id="PF00990">
    <property type="entry name" value="GGDEF"/>
    <property type="match status" value="1"/>
</dbReference>
<name>A0A1M6Y155_9BACL</name>
<dbReference type="PANTHER" id="PTHR44757:SF2">
    <property type="entry name" value="BIOFILM ARCHITECTURE MAINTENANCE PROTEIN MBAA"/>
    <property type="match status" value="1"/>
</dbReference>
<dbReference type="SUPFAM" id="SSF141868">
    <property type="entry name" value="EAL domain-like"/>
    <property type="match status" value="1"/>
</dbReference>
<dbReference type="STRING" id="1830138.SAMN05443507_14012"/>
<dbReference type="InterPro" id="IPR035919">
    <property type="entry name" value="EAL_sf"/>
</dbReference>
<dbReference type="Gene3D" id="3.30.450.20">
    <property type="entry name" value="PAS domain"/>
    <property type="match status" value="1"/>
</dbReference>
<protein>
    <submittedName>
        <fullName evidence="3">PAS domain S-box-containing protein/diguanylate cyclase (GGDEF) domain-containing protein</fullName>
    </submittedName>
</protein>
<dbReference type="RefSeq" id="WP_072875360.1">
    <property type="nucleotide sequence ID" value="NZ_FRAF01000040.1"/>
</dbReference>
<dbReference type="InterPro" id="IPR000014">
    <property type="entry name" value="PAS"/>
</dbReference>
<dbReference type="Gene3D" id="3.30.70.270">
    <property type="match status" value="1"/>
</dbReference>
<evidence type="ECO:0000259" key="2">
    <source>
        <dbReference type="PROSITE" id="PS50887"/>
    </source>
</evidence>
<evidence type="ECO:0000313" key="4">
    <source>
        <dbReference type="Proteomes" id="UP000184016"/>
    </source>
</evidence>
<dbReference type="NCBIfam" id="TIGR00254">
    <property type="entry name" value="GGDEF"/>
    <property type="match status" value="1"/>
</dbReference>
<keyword evidence="4" id="KW-1185">Reference proteome</keyword>
<accession>A0A1M6Y155</accession>
<dbReference type="SMART" id="SM00091">
    <property type="entry name" value="PAS"/>
    <property type="match status" value="1"/>
</dbReference>
<dbReference type="PROSITE" id="PS50883">
    <property type="entry name" value="EAL"/>
    <property type="match status" value="1"/>
</dbReference>
<evidence type="ECO:0000259" key="1">
    <source>
        <dbReference type="PROSITE" id="PS50883"/>
    </source>
</evidence>
<dbReference type="CDD" id="cd00130">
    <property type="entry name" value="PAS"/>
    <property type="match status" value="1"/>
</dbReference>
<dbReference type="Proteomes" id="UP000184016">
    <property type="component" value="Unassembled WGS sequence"/>
</dbReference>
<dbReference type="FunFam" id="3.30.70.270:FF:000001">
    <property type="entry name" value="Diguanylate cyclase domain protein"/>
    <property type="match status" value="1"/>
</dbReference>
<dbReference type="SMART" id="SM00267">
    <property type="entry name" value="GGDEF"/>
    <property type="match status" value="1"/>
</dbReference>
<dbReference type="InterPro" id="IPR001633">
    <property type="entry name" value="EAL_dom"/>
</dbReference>
<feature type="domain" description="GGDEF" evidence="2">
    <location>
        <begin position="176"/>
        <end position="309"/>
    </location>
</feature>
<evidence type="ECO:0000313" key="3">
    <source>
        <dbReference type="EMBL" id="SHL11845.1"/>
    </source>
</evidence>
<dbReference type="PROSITE" id="PS50887">
    <property type="entry name" value="GGDEF"/>
    <property type="match status" value="1"/>
</dbReference>
<dbReference type="AlphaFoldDB" id="A0A1M6Y155"/>
<dbReference type="InterPro" id="IPR035965">
    <property type="entry name" value="PAS-like_dom_sf"/>
</dbReference>
<dbReference type="InterPro" id="IPR043128">
    <property type="entry name" value="Rev_trsase/Diguanyl_cyclase"/>
</dbReference>
<dbReference type="InterPro" id="IPR000160">
    <property type="entry name" value="GGDEF_dom"/>
</dbReference>
<dbReference type="EMBL" id="FRAF01000040">
    <property type="protein sequence ID" value="SHL11845.1"/>
    <property type="molecule type" value="Genomic_DNA"/>
</dbReference>
<dbReference type="Gene3D" id="3.20.20.450">
    <property type="entry name" value="EAL domain"/>
    <property type="match status" value="1"/>
</dbReference>
<organism evidence="3 4">
    <name type="scientific">Alicyclobacillus tolerans</name>
    <dbReference type="NCBI Taxonomy" id="90970"/>
    <lineage>
        <taxon>Bacteria</taxon>
        <taxon>Bacillati</taxon>
        <taxon>Bacillota</taxon>
        <taxon>Bacilli</taxon>
        <taxon>Bacillales</taxon>
        <taxon>Alicyclobacillaceae</taxon>
        <taxon>Alicyclobacillus</taxon>
    </lineage>
</organism>